<sequence>MGLPLFGTEIDVAATRLMNLINWHENIVKAGPLGSDNALNWGSYHMRSTRLHIRRACIDYELLEEAFEKNTDRTRLADALRTQMQAAGDKCAAMQWIIDEGESGVRNDSREYLATAASSRYFEWVTAQPGQPHEANREKYLDIGPPASRKTTSEAHKRFRERWGDPAARHVLVRPVAPPAAEES</sequence>
<reference evidence="1 2" key="1">
    <citation type="journal article" date="2014" name="BMC Genomics">
        <title>Comparative genome sequencing reveals chemotype-specific gene clusters in the toxigenic black mold Stachybotrys.</title>
        <authorList>
            <person name="Semeiks J."/>
            <person name="Borek D."/>
            <person name="Otwinowski Z."/>
            <person name="Grishin N.V."/>
        </authorList>
    </citation>
    <scope>NUCLEOTIDE SEQUENCE [LARGE SCALE GENOMIC DNA]</scope>
    <source>
        <strain evidence="1 2">IBT 40285</strain>
    </source>
</reference>
<dbReference type="HOGENOM" id="CLU_1469137_0_0_1"/>
<dbReference type="InParanoid" id="A0A084QER5"/>
<dbReference type="Proteomes" id="UP000028524">
    <property type="component" value="Unassembled WGS sequence"/>
</dbReference>
<proteinExistence type="predicted"/>
<name>A0A084QER5_STAC4</name>
<evidence type="ECO:0000313" key="1">
    <source>
        <dbReference type="EMBL" id="KFA62450.1"/>
    </source>
</evidence>
<gene>
    <name evidence="1" type="ORF">S40285_10385</name>
</gene>
<evidence type="ECO:0000313" key="2">
    <source>
        <dbReference type="Proteomes" id="UP000028524"/>
    </source>
</evidence>
<dbReference type="EMBL" id="KL660796">
    <property type="protein sequence ID" value="KFA62450.1"/>
    <property type="molecule type" value="Genomic_DNA"/>
</dbReference>
<protein>
    <submittedName>
        <fullName evidence="1">Uncharacterized protein</fullName>
    </submittedName>
</protein>
<dbReference type="AlphaFoldDB" id="A0A084QER5"/>
<accession>A0A084QER5</accession>
<dbReference type="OrthoDB" id="10364423at2759"/>
<organism evidence="1 2">
    <name type="scientific">Stachybotrys chlorohalonatus (strain IBT 40285)</name>
    <dbReference type="NCBI Taxonomy" id="1283841"/>
    <lineage>
        <taxon>Eukaryota</taxon>
        <taxon>Fungi</taxon>
        <taxon>Dikarya</taxon>
        <taxon>Ascomycota</taxon>
        <taxon>Pezizomycotina</taxon>
        <taxon>Sordariomycetes</taxon>
        <taxon>Hypocreomycetidae</taxon>
        <taxon>Hypocreales</taxon>
        <taxon>Stachybotryaceae</taxon>
        <taxon>Stachybotrys</taxon>
    </lineage>
</organism>
<keyword evidence="2" id="KW-1185">Reference proteome</keyword>